<evidence type="ECO:0000313" key="3">
    <source>
        <dbReference type="Proteomes" id="UP001152484"/>
    </source>
</evidence>
<reference evidence="2" key="1">
    <citation type="submission" date="2022-07" db="EMBL/GenBank/DDBJ databases">
        <authorList>
            <person name="Macas J."/>
            <person name="Novak P."/>
            <person name="Neumann P."/>
        </authorList>
    </citation>
    <scope>NUCLEOTIDE SEQUENCE</scope>
</reference>
<accession>A0A9P0ZSZ5</accession>
<organism evidence="2 3">
    <name type="scientific">Cuscuta europaea</name>
    <name type="common">European dodder</name>
    <dbReference type="NCBI Taxonomy" id="41803"/>
    <lineage>
        <taxon>Eukaryota</taxon>
        <taxon>Viridiplantae</taxon>
        <taxon>Streptophyta</taxon>
        <taxon>Embryophyta</taxon>
        <taxon>Tracheophyta</taxon>
        <taxon>Spermatophyta</taxon>
        <taxon>Magnoliopsida</taxon>
        <taxon>eudicotyledons</taxon>
        <taxon>Gunneridae</taxon>
        <taxon>Pentapetalae</taxon>
        <taxon>asterids</taxon>
        <taxon>lamiids</taxon>
        <taxon>Solanales</taxon>
        <taxon>Convolvulaceae</taxon>
        <taxon>Cuscuteae</taxon>
        <taxon>Cuscuta</taxon>
        <taxon>Cuscuta subgen. Cuscuta</taxon>
    </lineage>
</organism>
<protein>
    <submittedName>
        <fullName evidence="2">Uncharacterized protein</fullName>
    </submittedName>
</protein>
<gene>
    <name evidence="2" type="ORF">CEURO_LOCUS18505</name>
</gene>
<dbReference type="OrthoDB" id="1922832at2759"/>
<feature type="compositionally biased region" description="Basic and acidic residues" evidence="1">
    <location>
        <begin position="1"/>
        <end position="20"/>
    </location>
</feature>
<dbReference type="EMBL" id="CAMAPE010000053">
    <property type="protein sequence ID" value="CAH9109628.1"/>
    <property type="molecule type" value="Genomic_DNA"/>
</dbReference>
<keyword evidence="3" id="KW-1185">Reference proteome</keyword>
<feature type="region of interest" description="Disordered" evidence="1">
    <location>
        <begin position="1"/>
        <end position="21"/>
    </location>
</feature>
<dbReference type="Proteomes" id="UP001152484">
    <property type="component" value="Unassembled WGS sequence"/>
</dbReference>
<evidence type="ECO:0000313" key="2">
    <source>
        <dbReference type="EMBL" id="CAH9109628.1"/>
    </source>
</evidence>
<dbReference type="AlphaFoldDB" id="A0A9P0ZSZ5"/>
<name>A0A9P0ZSZ5_CUSEU</name>
<proteinExistence type="predicted"/>
<sequence>MERRETRASAKRGEELRKTTNSEAMEGVLVITSAARTVPGAAVVETGGEDVGLRTCMDEPIGVQKLVVGVTEEEEMCALKGQFKCISVYVNVEVVNFMENVMCILIKTFLVNL</sequence>
<comment type="caution">
    <text evidence="2">The sequence shown here is derived from an EMBL/GenBank/DDBJ whole genome shotgun (WGS) entry which is preliminary data.</text>
</comment>
<evidence type="ECO:0000256" key="1">
    <source>
        <dbReference type="SAM" id="MobiDB-lite"/>
    </source>
</evidence>